<dbReference type="OrthoDB" id="9803995at2"/>
<keyword evidence="2" id="KW-0862">Zinc</keyword>
<dbReference type="InterPro" id="IPR013785">
    <property type="entry name" value="Aldolase_TIM"/>
</dbReference>
<keyword evidence="3" id="KW-0456">Lyase</keyword>
<comment type="cofactor">
    <cofactor evidence="2">
        <name>Zn(2+)</name>
        <dbReference type="ChEBI" id="CHEBI:29105"/>
    </cofactor>
    <text evidence="2">Binds 2 Zn(2+) ions per subunit. One is catalytic and the other provides a structural contribution.</text>
</comment>
<dbReference type="GO" id="GO:0005975">
    <property type="term" value="P:carbohydrate metabolic process"/>
    <property type="evidence" value="ECO:0007669"/>
    <property type="project" value="InterPro"/>
</dbReference>
<dbReference type="Proteomes" id="UP000029228">
    <property type="component" value="Unassembled WGS sequence"/>
</dbReference>
<dbReference type="Gene3D" id="3.20.20.70">
    <property type="entry name" value="Aldolase class I"/>
    <property type="match status" value="1"/>
</dbReference>
<accession>A0A090RQ51</accession>
<dbReference type="EC" id="4.1.2.29" evidence="3"/>
<dbReference type="SUPFAM" id="SSF51569">
    <property type="entry name" value="Aldolase"/>
    <property type="match status" value="1"/>
</dbReference>
<dbReference type="Pfam" id="PF01116">
    <property type="entry name" value="F_bP_aldolase"/>
    <property type="match status" value="1"/>
</dbReference>
<dbReference type="PANTHER" id="PTHR30304">
    <property type="entry name" value="D-TAGATOSE-1,6-BISPHOSPHATE ALDOLASE"/>
    <property type="match status" value="1"/>
</dbReference>
<feature type="binding site" evidence="2">
    <location>
        <position position="204"/>
    </location>
    <ligand>
        <name>Zn(2+)</name>
        <dbReference type="ChEBI" id="CHEBI:29105"/>
        <label>1</label>
        <note>catalytic</note>
    </ligand>
</feature>
<evidence type="ECO:0000313" key="4">
    <source>
        <dbReference type="Proteomes" id="UP000029228"/>
    </source>
</evidence>
<feature type="binding site" evidence="2">
    <location>
        <position position="103"/>
    </location>
    <ligand>
        <name>Zn(2+)</name>
        <dbReference type="ChEBI" id="CHEBI:29105"/>
        <label>2</label>
    </ligand>
</feature>
<dbReference type="STRING" id="990268.JCM19235_5242"/>
<protein>
    <submittedName>
        <fullName evidence="3">5-keto-2-deoxy-D-gluconate-6 phosphate aldolase</fullName>
        <ecNumber evidence="3">4.1.2.29</ecNumber>
    </submittedName>
</protein>
<dbReference type="InterPro" id="IPR000771">
    <property type="entry name" value="FBA_II"/>
</dbReference>
<keyword evidence="2" id="KW-0479">Metal-binding</keyword>
<dbReference type="GO" id="GO:0047441">
    <property type="term" value="F:5-dehydro-2-deoxyphosphogluconate aldolase activity"/>
    <property type="evidence" value="ECO:0007669"/>
    <property type="project" value="UniProtKB-EC"/>
</dbReference>
<dbReference type="NCBIfam" id="TIGR00167">
    <property type="entry name" value="cbbA"/>
    <property type="match status" value="1"/>
</dbReference>
<dbReference type="GO" id="GO:0008270">
    <property type="term" value="F:zinc ion binding"/>
    <property type="evidence" value="ECO:0007669"/>
    <property type="project" value="InterPro"/>
</dbReference>
<dbReference type="EMBL" id="BBMR01000001">
    <property type="protein sequence ID" value="GAL16693.1"/>
    <property type="molecule type" value="Genomic_DNA"/>
</dbReference>
<dbReference type="PANTHER" id="PTHR30304:SF0">
    <property type="entry name" value="D-TAGATOSE-1,6-BISPHOSPHATE ALDOLASE SUBUNIT GATY-RELATED"/>
    <property type="match status" value="1"/>
</dbReference>
<comment type="caution">
    <text evidence="3">The sequence shown here is derived from an EMBL/GenBank/DDBJ whole genome shotgun (WGS) entry which is preliminary data.</text>
</comment>
<dbReference type="PIRSF" id="PIRSF001359">
    <property type="entry name" value="F_bP_aldolase_II"/>
    <property type="match status" value="1"/>
</dbReference>
<dbReference type="AlphaFoldDB" id="A0A090RQ51"/>
<feature type="binding site" evidence="2">
    <location>
        <position position="82"/>
    </location>
    <ligand>
        <name>Zn(2+)</name>
        <dbReference type="ChEBI" id="CHEBI:29105"/>
        <label>1</label>
        <note>catalytic</note>
    </ligand>
</feature>
<evidence type="ECO:0000256" key="1">
    <source>
        <dbReference type="PIRSR" id="PIRSR001359-1"/>
    </source>
</evidence>
<dbReference type="InterPro" id="IPR050246">
    <property type="entry name" value="Class_II_FBP_aldolase"/>
</dbReference>
<feature type="binding site" evidence="2">
    <location>
        <position position="176"/>
    </location>
    <ligand>
        <name>Zn(2+)</name>
        <dbReference type="ChEBI" id="CHEBI:29105"/>
        <label>1</label>
        <note>catalytic</note>
    </ligand>
</feature>
<evidence type="ECO:0000313" key="3">
    <source>
        <dbReference type="EMBL" id="GAL16693.1"/>
    </source>
</evidence>
<proteinExistence type="predicted"/>
<feature type="active site" description="Proton donor" evidence="1">
    <location>
        <position position="81"/>
    </location>
</feature>
<organism evidence="3 4">
    <name type="scientific">Vibrio maritimus</name>
    <dbReference type="NCBI Taxonomy" id="990268"/>
    <lineage>
        <taxon>Bacteria</taxon>
        <taxon>Pseudomonadati</taxon>
        <taxon>Pseudomonadota</taxon>
        <taxon>Gammaproteobacteria</taxon>
        <taxon>Vibrionales</taxon>
        <taxon>Vibrionaceae</taxon>
        <taxon>Vibrio</taxon>
    </lineage>
</organism>
<name>A0A090RQ51_9VIBR</name>
<gene>
    <name evidence="3" type="ORF">JCM19235_5242</name>
</gene>
<sequence>MLVNLNDLLPDAAASDYSVPCFNVFGYEDARAVVEAAEEVGKAVILACNKDVVDFYGVETAAAMFLNLAHNSSVPVCLHLDHTYEEDIVYRALKAGFSSVMFDGSQLTLEENIARTKKVVDVAHALGASVEGEIGSVPYEEGRDHIKSIYTEPEDAARFAEESGVDCVAISVGNIHRLTEPTCTIDFGRLDRIASEVSVPLVIHGSSGIRDEDMLKLKQSRVSKFNIGTCLRQALGHNLRGYMNDEPQKFDRIYFMQKQCRTLSKKRFATLSYYLKIESPT</sequence>
<evidence type="ECO:0000256" key="2">
    <source>
        <dbReference type="PIRSR" id="PIRSR001359-3"/>
    </source>
</evidence>
<reference evidence="3 4" key="1">
    <citation type="submission" date="2014-09" db="EMBL/GenBank/DDBJ databases">
        <title>Vibrio maritimus JCM 19235. (C45) whole genome shotgun sequence.</title>
        <authorList>
            <person name="Sawabe T."/>
            <person name="Meirelles P."/>
            <person name="Nakanishi M."/>
            <person name="Sayaka M."/>
            <person name="Hattori M."/>
            <person name="Ohkuma M."/>
        </authorList>
    </citation>
    <scope>NUCLEOTIDE SEQUENCE [LARGE SCALE GENOMIC DNA]</scope>
    <source>
        <strain evidence="4">JCM19235</strain>
    </source>
</reference>
<dbReference type="CDD" id="cd00947">
    <property type="entry name" value="TBP_aldolase_IIB"/>
    <property type="match status" value="1"/>
</dbReference>
<keyword evidence="4" id="KW-1185">Reference proteome</keyword>
<feature type="binding site" evidence="2">
    <location>
        <position position="133"/>
    </location>
    <ligand>
        <name>Zn(2+)</name>
        <dbReference type="ChEBI" id="CHEBI:29105"/>
        <label>2</label>
    </ligand>
</feature>